<feature type="signal peptide" evidence="1">
    <location>
        <begin position="1"/>
        <end position="23"/>
    </location>
</feature>
<feature type="chain" id="PRO_5002099011" evidence="1">
    <location>
        <begin position="24"/>
        <end position="480"/>
    </location>
</feature>
<name>A0A0B5BHQ8_9BACT</name>
<evidence type="ECO:0000259" key="3">
    <source>
        <dbReference type="Pfam" id="PF05193"/>
    </source>
</evidence>
<dbReference type="InterPro" id="IPR011765">
    <property type="entry name" value="Pept_M16_N"/>
</dbReference>
<dbReference type="PANTHER" id="PTHR11851">
    <property type="entry name" value="METALLOPROTEASE"/>
    <property type="match status" value="1"/>
</dbReference>
<reference evidence="4 5" key="1">
    <citation type="journal article" date="2015" name="Genome Announc.">
        <title>Complete Genome of Geobacter pickeringii G13T, a Metal-Reducing Isolate from Sedimentary Kaolin Deposits.</title>
        <authorList>
            <person name="Badalamenti J.P."/>
            <person name="Bond D.R."/>
        </authorList>
    </citation>
    <scope>NUCLEOTIDE SEQUENCE [LARGE SCALE GENOMIC DNA]</scope>
    <source>
        <strain evidence="4 5">G13</strain>
    </source>
</reference>
<sequence>MNIVKRSVLIVLAAVLLPVAAGAAEPKKADPRTMTFAPLKFEVPKSERAVLSNGMVVHMIADRELPLVSMTAYVNAGSIYEPAGKVGLAGLAGAVMRSGGTKELSPEQLDGELEFMASSVESAIGAEMGTVSLSSLKRNLPRTLELFSQVLRTPAFRQERVELARNRTIEALRRQNDDSKEIADREFQKALYPNHPLGRVPTIGTVTAITRDDLVAFHARYFRPNNVILAVAGDFDPKEMVALLEKVFAGWKPDAVEFPAVAAPAPEVKPAVLIARKEVNQTAIRMGHLGIDKNNPDLYAIRVMDYILGGGFTSRLMTKVRSNEGLAYNVHAAFDVGRRFVGTFEAETETKSETTAKAIGLMRDIIAGMTKDPVSDQELALAKNAIINSFIFGFARADVVANQRARLEFFGYPDGYLEKYRDNIARVTKDDVLRVARRYLHPDGMVTVVVGDEKKFDRPLATFGTVEEITLENNTGKGGK</sequence>
<dbReference type="HOGENOM" id="CLU_009902_6_1_7"/>
<proteinExistence type="predicted"/>
<evidence type="ECO:0000313" key="4">
    <source>
        <dbReference type="EMBL" id="AJE04015.1"/>
    </source>
</evidence>
<evidence type="ECO:0000259" key="2">
    <source>
        <dbReference type="Pfam" id="PF00675"/>
    </source>
</evidence>
<dbReference type="STRING" id="345632.GPICK_12195"/>
<dbReference type="Gene3D" id="3.30.830.10">
    <property type="entry name" value="Metalloenzyme, LuxS/M16 peptidase-like"/>
    <property type="match status" value="2"/>
</dbReference>
<dbReference type="InterPro" id="IPR007863">
    <property type="entry name" value="Peptidase_M16_C"/>
</dbReference>
<dbReference type="KEGG" id="gpi:GPICK_12195"/>
<evidence type="ECO:0000256" key="1">
    <source>
        <dbReference type="SAM" id="SignalP"/>
    </source>
</evidence>
<organism evidence="4 5">
    <name type="scientific">Geobacter pickeringii</name>
    <dbReference type="NCBI Taxonomy" id="345632"/>
    <lineage>
        <taxon>Bacteria</taxon>
        <taxon>Pseudomonadati</taxon>
        <taxon>Thermodesulfobacteriota</taxon>
        <taxon>Desulfuromonadia</taxon>
        <taxon>Geobacterales</taxon>
        <taxon>Geobacteraceae</taxon>
        <taxon>Geobacter</taxon>
    </lineage>
</organism>
<protein>
    <submittedName>
        <fullName evidence="4">Peptidase M16</fullName>
    </submittedName>
</protein>
<keyword evidence="1" id="KW-0732">Signal</keyword>
<dbReference type="RefSeq" id="WP_039743586.1">
    <property type="nucleotide sequence ID" value="NZ_CP009788.1"/>
</dbReference>
<gene>
    <name evidence="4" type="ORF">GPICK_12195</name>
</gene>
<dbReference type="AlphaFoldDB" id="A0A0B5BHQ8"/>
<dbReference type="EMBL" id="CP009788">
    <property type="protein sequence ID" value="AJE04015.1"/>
    <property type="molecule type" value="Genomic_DNA"/>
</dbReference>
<feature type="domain" description="Peptidase M16 C-terminal" evidence="3">
    <location>
        <begin position="209"/>
        <end position="385"/>
    </location>
</feature>
<dbReference type="Pfam" id="PF05193">
    <property type="entry name" value="Peptidase_M16_C"/>
    <property type="match status" value="1"/>
</dbReference>
<dbReference type="InterPro" id="IPR011249">
    <property type="entry name" value="Metalloenz_LuxS/M16"/>
</dbReference>
<feature type="domain" description="Peptidase M16 N-terminal" evidence="2">
    <location>
        <begin position="66"/>
        <end position="199"/>
    </location>
</feature>
<dbReference type="SUPFAM" id="SSF63411">
    <property type="entry name" value="LuxS/MPP-like metallohydrolase"/>
    <property type="match status" value="2"/>
</dbReference>
<dbReference type="Pfam" id="PF00675">
    <property type="entry name" value="Peptidase_M16"/>
    <property type="match status" value="1"/>
</dbReference>
<dbReference type="GO" id="GO:0046872">
    <property type="term" value="F:metal ion binding"/>
    <property type="evidence" value="ECO:0007669"/>
    <property type="project" value="InterPro"/>
</dbReference>
<keyword evidence="5" id="KW-1185">Reference proteome</keyword>
<dbReference type="PANTHER" id="PTHR11851:SF225">
    <property type="entry name" value="NON-PEPTIDASE HOMOLOG YMXG"/>
    <property type="match status" value="1"/>
</dbReference>
<dbReference type="Proteomes" id="UP000057609">
    <property type="component" value="Chromosome"/>
</dbReference>
<dbReference type="InterPro" id="IPR050361">
    <property type="entry name" value="MPP/UQCRC_Complex"/>
</dbReference>
<dbReference type="OrthoDB" id="9811314at2"/>
<evidence type="ECO:0000313" key="5">
    <source>
        <dbReference type="Proteomes" id="UP000057609"/>
    </source>
</evidence>
<accession>A0A0B5BHQ8</accession>